<evidence type="ECO:0000313" key="2">
    <source>
        <dbReference type="EMBL" id="MBZ9611618.1"/>
    </source>
</evidence>
<dbReference type="RefSeq" id="WP_205309779.1">
    <property type="nucleotide sequence ID" value="NZ_JAERPS020000002.1"/>
</dbReference>
<keyword evidence="1" id="KW-0812">Transmembrane</keyword>
<dbReference type="Proteomes" id="UP000663814">
    <property type="component" value="Unassembled WGS sequence"/>
</dbReference>
<gene>
    <name evidence="2" type="ORF">I4W93_008400</name>
</gene>
<evidence type="ECO:0000256" key="1">
    <source>
        <dbReference type="SAM" id="Phobius"/>
    </source>
</evidence>
<accession>A0ABS7X7U6</accession>
<organism evidence="2 3">
    <name type="scientific">Rheinheimera maricola</name>
    <dbReference type="NCBI Taxonomy" id="2793282"/>
    <lineage>
        <taxon>Bacteria</taxon>
        <taxon>Pseudomonadati</taxon>
        <taxon>Pseudomonadota</taxon>
        <taxon>Gammaproteobacteria</taxon>
        <taxon>Chromatiales</taxon>
        <taxon>Chromatiaceae</taxon>
        <taxon>Rheinheimera</taxon>
    </lineage>
</organism>
<comment type="caution">
    <text evidence="2">The sequence shown here is derived from an EMBL/GenBank/DDBJ whole genome shotgun (WGS) entry which is preliminary data.</text>
</comment>
<dbReference type="EMBL" id="JAERPS020000002">
    <property type="protein sequence ID" value="MBZ9611618.1"/>
    <property type="molecule type" value="Genomic_DNA"/>
</dbReference>
<reference evidence="2 3" key="1">
    <citation type="submission" date="2020-12" db="EMBL/GenBank/DDBJ databases">
        <authorList>
            <person name="Ruan W."/>
            <person name="Khan S.A."/>
            <person name="Jeon C.O."/>
        </authorList>
    </citation>
    <scope>NUCLEOTIDE SEQUENCE [LARGE SCALE GENOMIC DNA]</scope>
    <source>
        <strain evidence="2 3">MA-13</strain>
    </source>
</reference>
<keyword evidence="3" id="KW-1185">Reference proteome</keyword>
<sequence>MTAQSQITNEPFMSWGIKILIALVLTYFVYQLGYAFYLSYADARIADSYQVSWTGVLIILTGAALDTLYRQHKRIKALELTVQQLQKIHSAKQD</sequence>
<feature type="transmembrane region" description="Helical" evidence="1">
    <location>
        <begin position="12"/>
        <end position="30"/>
    </location>
</feature>
<protein>
    <submittedName>
        <fullName evidence="2">Uncharacterized protein</fullName>
    </submittedName>
</protein>
<proteinExistence type="predicted"/>
<name>A0ABS7X7U6_9GAMM</name>
<keyword evidence="1" id="KW-1133">Transmembrane helix</keyword>
<evidence type="ECO:0000313" key="3">
    <source>
        <dbReference type="Proteomes" id="UP000663814"/>
    </source>
</evidence>
<keyword evidence="1" id="KW-0472">Membrane</keyword>
<feature type="transmembrane region" description="Helical" evidence="1">
    <location>
        <begin position="50"/>
        <end position="69"/>
    </location>
</feature>
<reference evidence="2 3" key="2">
    <citation type="submission" date="2021-08" db="EMBL/GenBank/DDBJ databases">
        <title>Rheinheimera aquimaris sp. nov., isolated from seawater of the East Sea in Korea.</title>
        <authorList>
            <person name="Kim K.H."/>
            <person name="Wenting R."/>
            <person name="Kim K.R."/>
            <person name="Jeon C.O."/>
        </authorList>
    </citation>
    <scope>NUCLEOTIDE SEQUENCE [LARGE SCALE GENOMIC DNA]</scope>
    <source>
        <strain evidence="2 3">MA-13</strain>
    </source>
</reference>